<protein>
    <submittedName>
        <fullName evidence="3">Uncharacterized protein</fullName>
    </submittedName>
</protein>
<dbReference type="Proteomes" id="UP000887569">
    <property type="component" value="Unplaced"/>
</dbReference>
<keyword evidence="2" id="KW-1185">Reference proteome</keyword>
<reference evidence="3" key="1">
    <citation type="submission" date="2022-11" db="UniProtKB">
        <authorList>
            <consortium name="WormBaseParasite"/>
        </authorList>
    </citation>
    <scope>IDENTIFICATION</scope>
</reference>
<keyword evidence="1" id="KW-0472">Membrane</keyword>
<name>A0A915A5X7_PARUN</name>
<accession>A0A915A5X7</accession>
<proteinExistence type="predicted"/>
<dbReference type="WBParaSite" id="PgE149_g004_t01">
    <property type="protein sequence ID" value="PgE149_g004_t01"/>
    <property type="gene ID" value="PgE149_g004"/>
</dbReference>
<evidence type="ECO:0000256" key="1">
    <source>
        <dbReference type="SAM" id="Phobius"/>
    </source>
</evidence>
<dbReference type="AlphaFoldDB" id="A0A915A5X7"/>
<feature type="transmembrane region" description="Helical" evidence="1">
    <location>
        <begin position="6"/>
        <end position="24"/>
    </location>
</feature>
<keyword evidence="1" id="KW-0812">Transmembrane</keyword>
<evidence type="ECO:0000313" key="3">
    <source>
        <dbReference type="WBParaSite" id="PgE149_g004_t01"/>
    </source>
</evidence>
<evidence type="ECO:0000313" key="2">
    <source>
        <dbReference type="Proteomes" id="UP000887569"/>
    </source>
</evidence>
<organism evidence="2 3">
    <name type="scientific">Parascaris univalens</name>
    <name type="common">Nematode worm</name>
    <dbReference type="NCBI Taxonomy" id="6257"/>
    <lineage>
        <taxon>Eukaryota</taxon>
        <taxon>Metazoa</taxon>
        <taxon>Ecdysozoa</taxon>
        <taxon>Nematoda</taxon>
        <taxon>Chromadorea</taxon>
        <taxon>Rhabditida</taxon>
        <taxon>Spirurina</taxon>
        <taxon>Ascaridomorpha</taxon>
        <taxon>Ascaridoidea</taxon>
        <taxon>Ascarididae</taxon>
        <taxon>Parascaris</taxon>
    </lineage>
</organism>
<sequence length="166" mass="18513">PSSVLSLPNMALVVGVVCFTWWILKFSGSATIMAGSDGELHRPSSVHPLLQPRLQLDEKRVVMLPMNWKVMSEVESILFRRQTLNESLDSGRVKPARVLPLKSSFISKANISMPFEQGCKVANTYNKEVKSSPKSLYDSRYSRAQSGSVMVQEGLLHKMDDTISEV</sequence>
<keyword evidence="1" id="KW-1133">Transmembrane helix</keyword>